<sequence length="94" mass="10171">MDKTLALLDCLVQLKEAQNCADALLSDIVADAVRANKGRGGVPKPATLKAFRNALKSANTHCYQAELILAEFDALQTIMPIGQQQPIRTVTYSV</sequence>
<evidence type="ECO:0000313" key="1">
    <source>
        <dbReference type="EMBL" id="AKZ63529.1"/>
    </source>
</evidence>
<proteinExistence type="predicted"/>
<dbReference type="RefSeq" id="WP_053198178.1">
    <property type="nucleotide sequence ID" value="NZ_CP011409.1"/>
</dbReference>
<reference evidence="2" key="1">
    <citation type="journal article" date="2015" name="Genome Announc.">
        <title>Complete Genome Sequence of Herbaspirillum hiltneri N3 (DSM 17495), Isolated from Surface-Sterilized Wheat Roots.</title>
        <authorList>
            <person name="Guizelini D."/>
            <person name="Saizaki P.M."/>
            <person name="Coimbra N.A."/>
            <person name="Weiss V.A."/>
            <person name="Faoro H."/>
            <person name="Sfeir M.Z."/>
            <person name="Baura V.A."/>
            <person name="Monteiro R.A."/>
            <person name="Chubatsu L.S."/>
            <person name="Souza E.M."/>
            <person name="Cruz L.M."/>
            <person name="Pedrosa F.O."/>
            <person name="Raittz R.T."/>
            <person name="Marchaukoski J.N."/>
            <person name="Steffens M.B."/>
        </authorList>
    </citation>
    <scope>NUCLEOTIDE SEQUENCE [LARGE SCALE GENOMIC DNA]</scope>
    <source>
        <strain evidence="2">N3</strain>
    </source>
</reference>
<accession>A0ABM5V2D7</accession>
<dbReference type="EMBL" id="CP011409">
    <property type="protein sequence ID" value="AKZ63529.1"/>
    <property type="molecule type" value="Genomic_DNA"/>
</dbReference>
<dbReference type="Proteomes" id="UP000063429">
    <property type="component" value="Chromosome"/>
</dbReference>
<organism evidence="1 2">
    <name type="scientific">Herbaspirillum hiltneri N3</name>
    <dbReference type="NCBI Taxonomy" id="1262470"/>
    <lineage>
        <taxon>Bacteria</taxon>
        <taxon>Pseudomonadati</taxon>
        <taxon>Pseudomonadota</taxon>
        <taxon>Betaproteobacteria</taxon>
        <taxon>Burkholderiales</taxon>
        <taxon>Oxalobacteraceae</taxon>
        <taxon>Herbaspirillum</taxon>
    </lineage>
</organism>
<protein>
    <recommendedName>
        <fullName evidence="3">Transposase</fullName>
    </recommendedName>
</protein>
<keyword evidence="2" id="KW-1185">Reference proteome</keyword>
<name>A0ABM5V2D7_9BURK</name>
<gene>
    <name evidence="1" type="ORF">F506_13395</name>
</gene>
<evidence type="ECO:0008006" key="3">
    <source>
        <dbReference type="Google" id="ProtNLM"/>
    </source>
</evidence>
<evidence type="ECO:0000313" key="2">
    <source>
        <dbReference type="Proteomes" id="UP000063429"/>
    </source>
</evidence>